<dbReference type="GO" id="GO:0046872">
    <property type="term" value="F:metal ion binding"/>
    <property type="evidence" value="ECO:0007669"/>
    <property type="project" value="UniProtKB-KW"/>
</dbReference>
<dbReference type="NCBIfam" id="TIGR01656">
    <property type="entry name" value="Histidinol-ppas"/>
    <property type="match status" value="1"/>
</dbReference>
<comment type="cofactor">
    <cofactor evidence="10">
        <name>Zn(2+)</name>
        <dbReference type="ChEBI" id="CHEBI:29105"/>
    </cofactor>
</comment>
<feature type="binding site" evidence="10">
    <location>
        <position position="115"/>
    </location>
    <ligand>
        <name>Zn(2+)</name>
        <dbReference type="ChEBI" id="CHEBI:29105"/>
    </ligand>
</feature>
<dbReference type="PANTHER" id="PTHR42891">
    <property type="entry name" value="D-GLYCERO-BETA-D-MANNO-HEPTOSE-1,7-BISPHOSPHATE 7-PHOSPHATASE"/>
    <property type="match status" value="1"/>
</dbReference>
<protein>
    <recommendedName>
        <fullName evidence="6 7">D,D-heptose 1,7-bisphosphate phosphatase</fullName>
        <ecNumber evidence="7">3.1.3.-</ecNumber>
    </recommendedName>
</protein>
<dbReference type="GO" id="GO:0005737">
    <property type="term" value="C:cytoplasm"/>
    <property type="evidence" value="ECO:0007669"/>
    <property type="project" value="UniProtKB-SubCell"/>
</dbReference>
<dbReference type="NCBIfam" id="TIGR01662">
    <property type="entry name" value="HAD-SF-IIIA"/>
    <property type="match status" value="1"/>
</dbReference>
<keyword evidence="10" id="KW-0862">Zinc</keyword>
<evidence type="ECO:0000313" key="12">
    <source>
        <dbReference type="Proteomes" id="UP000308149"/>
    </source>
</evidence>
<dbReference type="GO" id="GO:0016791">
    <property type="term" value="F:phosphatase activity"/>
    <property type="evidence" value="ECO:0007669"/>
    <property type="project" value="InterPro"/>
</dbReference>
<dbReference type="EMBL" id="CP040871">
    <property type="protein sequence ID" value="QDA56936.1"/>
    <property type="molecule type" value="Genomic_DNA"/>
</dbReference>
<comment type="cofactor">
    <cofactor evidence="10">
        <name>Mg(2+)</name>
        <dbReference type="ChEBI" id="CHEBI:18420"/>
    </cofactor>
</comment>
<name>A0A5B7ZR35_9GAMM</name>
<evidence type="ECO:0000256" key="10">
    <source>
        <dbReference type="PIRSR" id="PIRSR004682-4"/>
    </source>
</evidence>
<dbReference type="SUPFAM" id="SSF56784">
    <property type="entry name" value="HAD-like"/>
    <property type="match status" value="1"/>
</dbReference>
<feature type="binding site" evidence="10">
    <location>
        <position position="130"/>
    </location>
    <ligand>
        <name>Zn(2+)</name>
        <dbReference type="ChEBI" id="CHEBI:29105"/>
    </ligand>
</feature>
<evidence type="ECO:0000256" key="4">
    <source>
        <dbReference type="ARBA" id="ARBA00022801"/>
    </source>
</evidence>
<evidence type="ECO:0000256" key="9">
    <source>
        <dbReference type="PIRSR" id="PIRSR004682-3"/>
    </source>
</evidence>
<dbReference type="InterPro" id="IPR023214">
    <property type="entry name" value="HAD_sf"/>
</dbReference>
<evidence type="ECO:0000256" key="2">
    <source>
        <dbReference type="ARBA" id="ARBA00022490"/>
    </source>
</evidence>
<dbReference type="InterPro" id="IPR004446">
    <property type="entry name" value="Heptose_bisP_phosphatase"/>
</dbReference>
<evidence type="ECO:0000256" key="6">
    <source>
        <dbReference type="ARBA" id="ARBA00031828"/>
    </source>
</evidence>
<feature type="site" description="Stabilizes the phosphoryl group" evidence="9">
    <location>
        <position position="74"/>
    </location>
</feature>
<dbReference type="OrthoDB" id="9781367at2"/>
<keyword evidence="2 7" id="KW-0963">Cytoplasm</keyword>
<dbReference type="InterPro" id="IPR006549">
    <property type="entry name" value="HAD-SF_hydro_IIIA"/>
</dbReference>
<reference evidence="11 12" key="1">
    <citation type="submission" date="2019-06" db="EMBL/GenBank/DDBJ databases">
        <title>Thermomonas aquatica sp. nov., isolated from an industrial wastewater treatment plant.</title>
        <authorList>
            <person name="Jeon J.H."/>
            <person name="Park D.-S."/>
        </authorList>
    </citation>
    <scope>NUCLEOTIDE SEQUENCE [LARGE SCALE GENOMIC DNA]</scope>
    <source>
        <strain evidence="11 12">SY21</strain>
    </source>
</reference>
<dbReference type="InterPro" id="IPR036412">
    <property type="entry name" value="HAD-like_sf"/>
</dbReference>
<dbReference type="AlphaFoldDB" id="A0A5B7ZR35"/>
<dbReference type="Proteomes" id="UP000308149">
    <property type="component" value="Chromosome"/>
</dbReference>
<proteinExistence type="inferred from homology"/>
<feature type="binding site" evidence="10">
    <location>
        <position position="32"/>
    </location>
    <ligand>
        <name>Mg(2+)</name>
        <dbReference type="ChEBI" id="CHEBI:18420"/>
    </ligand>
</feature>
<keyword evidence="12" id="KW-1185">Reference proteome</keyword>
<feature type="active site" description="Proton donor" evidence="8">
    <location>
        <position position="34"/>
    </location>
</feature>
<feature type="active site" description="Nucleophile" evidence="8">
    <location>
        <position position="32"/>
    </location>
</feature>
<keyword evidence="3 10" id="KW-0479">Metal-binding</keyword>
<dbReference type="CDD" id="cd07503">
    <property type="entry name" value="HAD_HisB-N"/>
    <property type="match status" value="1"/>
</dbReference>
<feature type="binding site" evidence="10">
    <location>
        <position position="157"/>
    </location>
    <ligand>
        <name>Mg(2+)</name>
        <dbReference type="ChEBI" id="CHEBI:18420"/>
    </ligand>
</feature>
<keyword evidence="5 7" id="KW-0119">Carbohydrate metabolism</keyword>
<comment type="similarity">
    <text evidence="7">Belongs to the gmhB family.</text>
</comment>
<feature type="binding site" evidence="10">
    <location>
        <position position="113"/>
    </location>
    <ligand>
        <name>Zn(2+)</name>
        <dbReference type="ChEBI" id="CHEBI:29105"/>
    </ligand>
</feature>
<keyword evidence="10" id="KW-0460">Magnesium</keyword>
<dbReference type="NCBIfam" id="TIGR00213">
    <property type="entry name" value="GmhB_yaeD"/>
    <property type="match status" value="1"/>
</dbReference>
<evidence type="ECO:0000256" key="1">
    <source>
        <dbReference type="ARBA" id="ARBA00004496"/>
    </source>
</evidence>
<dbReference type="PANTHER" id="PTHR42891:SF1">
    <property type="entry name" value="D-GLYCERO-BETA-D-MANNO-HEPTOSE-1,7-BISPHOSPHATE 7-PHOSPHATASE"/>
    <property type="match status" value="1"/>
</dbReference>
<evidence type="ECO:0000256" key="5">
    <source>
        <dbReference type="ARBA" id="ARBA00023277"/>
    </source>
</evidence>
<feature type="binding site" evidence="10">
    <location>
        <position position="128"/>
    </location>
    <ligand>
        <name>Zn(2+)</name>
        <dbReference type="ChEBI" id="CHEBI:29105"/>
    </ligand>
</feature>
<dbReference type="GO" id="GO:0005975">
    <property type="term" value="P:carbohydrate metabolic process"/>
    <property type="evidence" value="ECO:0007669"/>
    <property type="project" value="InterPro"/>
</dbReference>
<gene>
    <name evidence="11" type="ORF">FHQ07_06190</name>
</gene>
<evidence type="ECO:0000313" key="11">
    <source>
        <dbReference type="EMBL" id="QDA56936.1"/>
    </source>
</evidence>
<evidence type="ECO:0000256" key="8">
    <source>
        <dbReference type="PIRSR" id="PIRSR004682-1"/>
    </source>
</evidence>
<evidence type="ECO:0000256" key="7">
    <source>
        <dbReference type="PIRNR" id="PIRNR004682"/>
    </source>
</evidence>
<sequence>MTMPALRQPYLDPAAAALLAAQPAPRKALFLDRDGVLNRNHGYVHTPERTDWVPGIFELVAQAHRFGYLPVVVTNQAGIGRGLYDAAAFLDYTAWVHEQFASRGTPLLATYWCPHHPEAGVGDYRVECGCRKPRPGMLLAAIERFGIDPARSLLIGDNPSDVEAAQAAGVSGRLLAESDWGSGMAGLLGAPA</sequence>
<dbReference type="PIRSF" id="PIRSF004682">
    <property type="entry name" value="GmhB"/>
    <property type="match status" value="1"/>
</dbReference>
<dbReference type="Pfam" id="PF13242">
    <property type="entry name" value="Hydrolase_like"/>
    <property type="match status" value="1"/>
</dbReference>
<dbReference type="KEGG" id="thes:FHQ07_06190"/>
<feature type="binding site" evidence="10">
    <location>
        <position position="34"/>
    </location>
    <ligand>
        <name>Mg(2+)</name>
        <dbReference type="ChEBI" id="CHEBI:18420"/>
    </ligand>
</feature>
<accession>A0A5B7ZR35</accession>
<dbReference type="Gene3D" id="3.40.50.1000">
    <property type="entry name" value="HAD superfamily/HAD-like"/>
    <property type="match status" value="1"/>
</dbReference>
<feature type="site" description="Contributes to substrate recognition" evidence="9">
    <location>
        <position position="131"/>
    </location>
</feature>
<dbReference type="InterPro" id="IPR006543">
    <property type="entry name" value="Histidinol-phos"/>
</dbReference>
<organism evidence="11 12">
    <name type="scientific">Thermomonas aquatica</name>
    <dbReference type="NCBI Taxonomy" id="2202149"/>
    <lineage>
        <taxon>Bacteria</taxon>
        <taxon>Pseudomonadati</taxon>
        <taxon>Pseudomonadota</taxon>
        <taxon>Gammaproteobacteria</taxon>
        <taxon>Lysobacterales</taxon>
        <taxon>Lysobacteraceae</taxon>
        <taxon>Thermomonas</taxon>
    </lineage>
</organism>
<comment type="subcellular location">
    <subcellularLocation>
        <location evidence="1 7">Cytoplasm</location>
    </subcellularLocation>
</comment>
<keyword evidence="4 7" id="KW-0378">Hydrolase</keyword>
<evidence type="ECO:0000256" key="3">
    <source>
        <dbReference type="ARBA" id="ARBA00022723"/>
    </source>
</evidence>
<dbReference type="EC" id="3.1.3.-" evidence="7"/>
<feature type="site" description="Stabilizes the phosphoryl group" evidence="9">
    <location>
        <position position="132"/>
    </location>
</feature>